<name>A0ABD1TP51_9LAMI</name>
<dbReference type="AlphaFoldDB" id="A0ABD1TP51"/>
<comment type="caution">
    <text evidence="1">The sequence shown here is derived from an EMBL/GenBank/DDBJ whole genome shotgun (WGS) entry which is preliminary data.</text>
</comment>
<dbReference type="EMBL" id="JBFOLJ010000008">
    <property type="protein sequence ID" value="KAL2514487.1"/>
    <property type="molecule type" value="Genomic_DNA"/>
</dbReference>
<sequence>MIKDELPDINFNFLHEEGETTTLVFPLEVDNEETVMGLIPFEVLLTFKAMVELTNGNRPSKASAEPTSYEAILEPTAGTSPTQVEDTIVFGNLQVHVVPDGNFNLLFLDLFHYNTYNSSA</sequence>
<proteinExistence type="predicted"/>
<evidence type="ECO:0000313" key="1">
    <source>
        <dbReference type="EMBL" id="KAL2514487.1"/>
    </source>
</evidence>
<reference evidence="2" key="1">
    <citation type="submission" date="2024-07" db="EMBL/GenBank/DDBJ databases">
        <title>Two chromosome-level genome assemblies of Korean endemic species Abeliophyllum distichum and Forsythia ovata (Oleaceae).</title>
        <authorList>
            <person name="Jang H."/>
        </authorList>
    </citation>
    <scope>NUCLEOTIDE SEQUENCE [LARGE SCALE GENOMIC DNA]</scope>
</reference>
<gene>
    <name evidence="1" type="ORF">Fot_28458</name>
</gene>
<evidence type="ECO:0000313" key="2">
    <source>
        <dbReference type="Proteomes" id="UP001604277"/>
    </source>
</evidence>
<protein>
    <submittedName>
        <fullName evidence="1">Uncharacterized protein</fullName>
    </submittedName>
</protein>
<accession>A0ABD1TP51</accession>
<keyword evidence="2" id="KW-1185">Reference proteome</keyword>
<organism evidence="1 2">
    <name type="scientific">Forsythia ovata</name>
    <dbReference type="NCBI Taxonomy" id="205694"/>
    <lineage>
        <taxon>Eukaryota</taxon>
        <taxon>Viridiplantae</taxon>
        <taxon>Streptophyta</taxon>
        <taxon>Embryophyta</taxon>
        <taxon>Tracheophyta</taxon>
        <taxon>Spermatophyta</taxon>
        <taxon>Magnoliopsida</taxon>
        <taxon>eudicotyledons</taxon>
        <taxon>Gunneridae</taxon>
        <taxon>Pentapetalae</taxon>
        <taxon>asterids</taxon>
        <taxon>lamiids</taxon>
        <taxon>Lamiales</taxon>
        <taxon>Oleaceae</taxon>
        <taxon>Forsythieae</taxon>
        <taxon>Forsythia</taxon>
    </lineage>
</organism>
<dbReference type="Proteomes" id="UP001604277">
    <property type="component" value="Unassembled WGS sequence"/>
</dbReference>